<dbReference type="AlphaFoldDB" id="K9ECQ5"/>
<dbReference type="STRING" id="883081.HMPREF9698_00758"/>
<dbReference type="InterPro" id="IPR010317">
    <property type="entry name" value="WxLIP_PGBD"/>
</dbReference>
<evidence type="ECO:0000259" key="3">
    <source>
        <dbReference type="Pfam" id="PF06030"/>
    </source>
</evidence>
<dbReference type="RefSeq" id="WP_003777519.1">
    <property type="nucleotide sequence ID" value="NZ_JH992958.1"/>
</dbReference>
<accession>K9ECQ5</accession>
<dbReference type="EMBL" id="AGXA01000017">
    <property type="protein sequence ID" value="EKU93641.1"/>
    <property type="molecule type" value="Genomic_DNA"/>
</dbReference>
<gene>
    <name evidence="5" type="ORF">HMPREF9698_00758</name>
</gene>
<feature type="signal peptide" evidence="2">
    <location>
        <begin position="1"/>
        <end position="25"/>
    </location>
</feature>
<dbReference type="OrthoDB" id="2148359at2"/>
<feature type="domain" description="WxL Interacting Protein host binding" evidence="4">
    <location>
        <begin position="171"/>
        <end position="323"/>
    </location>
</feature>
<proteinExistence type="predicted"/>
<dbReference type="Pfam" id="PF06030">
    <property type="entry name" value="WxLIP_PGBD"/>
    <property type="match status" value="1"/>
</dbReference>
<feature type="transmembrane region" description="Helical" evidence="1">
    <location>
        <begin position="332"/>
        <end position="356"/>
    </location>
</feature>
<evidence type="ECO:0000313" key="6">
    <source>
        <dbReference type="Proteomes" id="UP000009875"/>
    </source>
</evidence>
<protein>
    <submittedName>
        <fullName evidence="5">Uncharacterized protein</fullName>
    </submittedName>
</protein>
<keyword evidence="2" id="KW-0732">Signal</keyword>
<organism evidence="5 6">
    <name type="scientific">Alloiococcus otitis ATCC 51267</name>
    <dbReference type="NCBI Taxonomy" id="883081"/>
    <lineage>
        <taxon>Bacteria</taxon>
        <taxon>Bacillati</taxon>
        <taxon>Bacillota</taxon>
        <taxon>Bacilli</taxon>
        <taxon>Lactobacillales</taxon>
        <taxon>Carnobacteriaceae</taxon>
        <taxon>Alloiococcus</taxon>
    </lineage>
</organism>
<keyword evidence="6" id="KW-1185">Reference proteome</keyword>
<keyword evidence="1" id="KW-0812">Transmembrane</keyword>
<keyword evidence="1" id="KW-0472">Membrane</keyword>
<feature type="chain" id="PRO_5003927038" evidence="2">
    <location>
        <begin position="26"/>
        <end position="362"/>
    </location>
</feature>
<dbReference type="InterPro" id="IPR021759">
    <property type="entry name" value="WxLIP_HBD"/>
</dbReference>
<sequence>MKKKILSLLLVLSSLFALFATTVHGQDEGQAVPYSVQALLPDNQVNDQVSYFDIEMEPGASQALEVDVFNSSSEEIKVAVETNFGASNSNGIITYDGTIEEYDDSMEAPFDEISRVYEEEITIAPEDSKRAIIDVDIPEEGFNGQILGGIFFRLIDDEENDGQAEGEEEAGLGFENEYAYVVGVNIVQADPEEDGDQDQAWADKKSVEEIDPELELNWVEADLINYQTGVDAEFANKTPVLVEGVNFHAYVTQVGSEEVLYEREVDNFSIGPNNVFKFPVLFNQEPLEPGDYTYHANLSNEEEDWEFSQDFTITEVQSEELNEQAVELDDGWNWTAIAIGAIVLVLILILVIVFLLRKLQAK</sequence>
<name>K9ECQ5_9LACT</name>
<evidence type="ECO:0000256" key="1">
    <source>
        <dbReference type="SAM" id="Phobius"/>
    </source>
</evidence>
<comment type="caution">
    <text evidence="5">The sequence shown here is derived from an EMBL/GenBank/DDBJ whole genome shotgun (WGS) entry which is preliminary data.</text>
</comment>
<dbReference type="eggNOG" id="COG4072">
    <property type="taxonomic scope" value="Bacteria"/>
</dbReference>
<feature type="domain" description="WxL Interacting Protein peptidoglycan binding" evidence="3">
    <location>
        <begin position="34"/>
        <end position="152"/>
    </location>
</feature>
<keyword evidence="1" id="KW-1133">Transmembrane helix</keyword>
<dbReference type="HOGENOM" id="CLU_051987_0_2_9"/>
<dbReference type="Proteomes" id="UP000009875">
    <property type="component" value="Unassembled WGS sequence"/>
</dbReference>
<reference evidence="5 6" key="1">
    <citation type="submission" date="2012-09" db="EMBL/GenBank/DDBJ databases">
        <title>The Genome Sequence of Alloiococcus otitis ATCC 51267.</title>
        <authorList>
            <consortium name="The Broad Institute Genome Sequencing Platform"/>
            <person name="Earl A."/>
            <person name="Ward D."/>
            <person name="Feldgarden M."/>
            <person name="Gevers D."/>
            <person name="Huys G."/>
            <person name="Walker B."/>
            <person name="Young S.K."/>
            <person name="Zeng Q."/>
            <person name="Gargeya S."/>
            <person name="Fitzgerald M."/>
            <person name="Haas B."/>
            <person name="Abouelleil A."/>
            <person name="Alvarado L."/>
            <person name="Arachchi H.M."/>
            <person name="Berlin A.M."/>
            <person name="Chapman S.B."/>
            <person name="Goldberg J."/>
            <person name="Griggs A."/>
            <person name="Gujja S."/>
            <person name="Hansen M."/>
            <person name="Howarth C."/>
            <person name="Imamovic A."/>
            <person name="Larimer J."/>
            <person name="McCowen C."/>
            <person name="Montmayeur A."/>
            <person name="Murphy C."/>
            <person name="Neiman D."/>
            <person name="Pearson M."/>
            <person name="Priest M."/>
            <person name="Roberts A."/>
            <person name="Saif S."/>
            <person name="Shea T."/>
            <person name="Sisk P."/>
            <person name="Sykes S."/>
            <person name="Wortman J."/>
            <person name="Nusbaum C."/>
            <person name="Birren B."/>
        </authorList>
    </citation>
    <scope>NUCLEOTIDE SEQUENCE [LARGE SCALE GENOMIC DNA]</scope>
    <source>
        <strain evidence="5 6">ATCC 51267</strain>
    </source>
</reference>
<evidence type="ECO:0000259" key="4">
    <source>
        <dbReference type="Pfam" id="PF11797"/>
    </source>
</evidence>
<dbReference type="Pfam" id="PF11797">
    <property type="entry name" value="WxLIP_HBD"/>
    <property type="match status" value="1"/>
</dbReference>
<evidence type="ECO:0000313" key="5">
    <source>
        <dbReference type="EMBL" id="EKU93641.1"/>
    </source>
</evidence>
<evidence type="ECO:0000256" key="2">
    <source>
        <dbReference type="SAM" id="SignalP"/>
    </source>
</evidence>